<proteinExistence type="predicted"/>
<keyword evidence="2" id="KW-0687">Ribonucleoprotein</keyword>
<dbReference type="AlphaFoldDB" id="A0A7T3RAQ5"/>
<protein>
    <submittedName>
        <fullName evidence="4">Ribosomal protein S10</fullName>
    </submittedName>
</protein>
<accession>A0A7T3RAQ5</accession>
<organism evidence="4">
    <name type="scientific">Thalassiosira profunda</name>
    <dbReference type="NCBI Taxonomy" id="376140"/>
    <lineage>
        <taxon>Eukaryota</taxon>
        <taxon>Sar</taxon>
        <taxon>Stramenopiles</taxon>
        <taxon>Ochrophyta</taxon>
        <taxon>Bacillariophyta</taxon>
        <taxon>Coscinodiscophyceae</taxon>
        <taxon>Thalassiosirophycidae</taxon>
        <taxon>Thalassiosirales</taxon>
        <taxon>Thalassiosiraceae</taxon>
        <taxon>Thalassiosira</taxon>
    </lineage>
</organism>
<keyword evidence="1 4" id="KW-0689">Ribosomal protein</keyword>
<dbReference type="GO" id="GO:1990904">
    <property type="term" value="C:ribonucleoprotein complex"/>
    <property type="evidence" value="ECO:0007669"/>
    <property type="project" value="UniProtKB-KW"/>
</dbReference>
<dbReference type="SUPFAM" id="SSF54999">
    <property type="entry name" value="Ribosomal protein S10"/>
    <property type="match status" value="1"/>
</dbReference>
<name>A0A7T3RAQ5_9STRA</name>
<evidence type="ECO:0000256" key="2">
    <source>
        <dbReference type="ARBA" id="ARBA00023274"/>
    </source>
</evidence>
<feature type="domain" description="Small ribosomal subunit protein uS10" evidence="3">
    <location>
        <begin position="5"/>
        <end position="103"/>
    </location>
</feature>
<evidence type="ECO:0000259" key="3">
    <source>
        <dbReference type="Pfam" id="PF00338"/>
    </source>
</evidence>
<gene>
    <name evidence="4" type="primary">rps10</name>
</gene>
<dbReference type="RefSeq" id="YP_010131760.1">
    <property type="nucleotide sequence ID" value="NC_056364.1"/>
</dbReference>
<dbReference type="InterPro" id="IPR027486">
    <property type="entry name" value="Ribosomal_uS10_dom"/>
</dbReference>
<geneLocation type="mitochondrion" evidence="4"/>
<dbReference type="Pfam" id="PF00338">
    <property type="entry name" value="Ribosomal_S10"/>
    <property type="match status" value="1"/>
</dbReference>
<evidence type="ECO:0000313" key="4">
    <source>
        <dbReference type="EMBL" id="QPZ94128.1"/>
    </source>
</evidence>
<dbReference type="GeneID" id="65341122"/>
<evidence type="ECO:0000256" key="1">
    <source>
        <dbReference type="ARBA" id="ARBA00022980"/>
    </source>
</evidence>
<dbReference type="InterPro" id="IPR036838">
    <property type="entry name" value="Ribosomal_uS10_dom_sf"/>
</dbReference>
<keyword evidence="4" id="KW-0496">Mitochondrion</keyword>
<dbReference type="Gene3D" id="3.30.70.600">
    <property type="entry name" value="Ribosomal protein S10 domain"/>
    <property type="match status" value="1"/>
</dbReference>
<dbReference type="GO" id="GO:0005840">
    <property type="term" value="C:ribosome"/>
    <property type="evidence" value="ECO:0007669"/>
    <property type="project" value="UniProtKB-KW"/>
</dbReference>
<dbReference type="EMBL" id="MW013551">
    <property type="protein sequence ID" value="QPZ94128.1"/>
    <property type="molecule type" value="Genomic_DNA"/>
</dbReference>
<reference evidence="4" key="1">
    <citation type="submission" date="2020-09" db="EMBL/GenBank/DDBJ databases">
        <authorList>
            <person name="Liu K."/>
            <person name="Chen N."/>
        </authorList>
    </citation>
    <scope>NUCLEOTIDE SEQUENCE</scope>
    <source>
        <strain evidence="4">CNS00050</strain>
    </source>
</reference>
<sequence length="202" mass="23855">MFIIISIYSKNLNSVTNFLKFLYKLKANENFKLKFHVLQSQKKKEFSFFSTLQSPHVNKKSQEQFEYFIHSKRFKIHVSQITQFLSTWKIVKTTLFSDIKIETKFGVNNKAFKHVLSNKLNSSKFKLRFFKKRLKRSKVTNPSKVFSNATTSTFLKLLDIYGEILIKDLPKRLDSSVGRAKDWKSLCRQFEPVSKHIKILLC</sequence>